<name>A0A1I8IPZ7_9PLAT</name>
<evidence type="ECO:0000256" key="2">
    <source>
        <dbReference type="ARBA" id="ARBA00022741"/>
    </source>
</evidence>
<dbReference type="InterPro" id="IPR000719">
    <property type="entry name" value="Prot_kinase_dom"/>
</dbReference>
<dbReference type="GO" id="GO:0008270">
    <property type="term" value="F:zinc ion binding"/>
    <property type="evidence" value="ECO:0007669"/>
    <property type="project" value="UniProtKB-KW"/>
</dbReference>
<keyword evidence="5" id="KW-0862">Zinc</keyword>
<dbReference type="Pfam" id="PF00069">
    <property type="entry name" value="Pkinase"/>
    <property type="match status" value="1"/>
</dbReference>
<dbReference type="GO" id="GO:0004672">
    <property type="term" value="F:protein kinase activity"/>
    <property type="evidence" value="ECO:0007669"/>
    <property type="project" value="InterPro"/>
</dbReference>
<dbReference type="InterPro" id="IPR036875">
    <property type="entry name" value="Znf_CCHC_sf"/>
</dbReference>
<feature type="binding site" evidence="6">
    <location>
        <position position="1025"/>
    </location>
    <ligand>
        <name>ATP</name>
        <dbReference type="ChEBI" id="CHEBI:30616"/>
    </ligand>
</feature>
<dbReference type="SUPFAM" id="SSF48403">
    <property type="entry name" value="Ankyrin repeat"/>
    <property type="match status" value="3"/>
</dbReference>
<dbReference type="SMART" id="SM00248">
    <property type="entry name" value="ANK"/>
    <property type="match status" value="15"/>
</dbReference>
<proteinExistence type="predicted"/>
<dbReference type="InterPro" id="IPR036770">
    <property type="entry name" value="Ankyrin_rpt-contain_sf"/>
</dbReference>
<dbReference type="GO" id="GO:0005524">
    <property type="term" value="F:ATP binding"/>
    <property type="evidence" value="ECO:0007669"/>
    <property type="project" value="UniProtKB-UniRule"/>
</dbReference>
<sequence length="1563" mass="173780">VVANCQHVMLCNGAAQALPRPPRCPRELFDLMSECWQRDEACRPRFREVHLFLQRHNARLLATGRQPAAAAAGLLGEVRGSSPGPCSWTELSISNALDVTGCTFTDLTLALPGLVCWIPQTEWIASLAKERQIRGGSHGDAAEPQLPRPLPSFAEFAQLALQKNISVPQCSTPAASQIPSELRGLSQPAECRFVSSSEQTPVMEHSVPVMEHSVPVMEHSVPVMEHSVPVMEHSVPVMEHSVRAAQRARSPRHSADMARQASVREEVAAALRAKDAGRLLPLCRQLDANFEVIINQLNQSIAHHVTFLSDGLRCFEALIKKLGPDCLTCTNQYGNTPVHLAALYRDESWMELIHRSLGSDCFRQPGRLQRTAIHFAAVNEATNSCLKWLVNECGTDCLSVRDQQGDTPVHLAAWKQCADSMQFFKSVLGSECFHQPGLVQRTAIHCAAENEATNSCLKWLVNECGTDCLSVRDQQGNTPVHLAAWKQGADSMQFFKSVLGSDCFHQPGLLQQTAIHWAALNGTNSCLKWLVNECGTDCLSVRDQHGYTPVHLAAWKQGADSMQFFKSVLGSDCFHQPGLLQQTAIHKAALNEATNSCLKWLVNECGTDCLSVRDQQGNTPVHLAAWSRAPIPCSSSNQSSDPTASISLAYYNALPFTWLVNECGTDCLSVRDQQGNTPVHLAAWKQGADSMQFFKSVLGSDCFHQPGYLQRTAIHWAALNGTNSCLKWLVNECGTDCLSVRDQQGNTPVHLAAWRQGADSMQFFKSVLGSDCFHQPGNCQRTAIHHAATNEATNSCLKWLVNECGTDCLSVRDQQGNTPVHLAAWKQGADSMQFFKSVLGSDCFHQPGLVQRTAIHFAAMNETNSCLKWLISELGPACLLEKDSNGATPAHLAAQHHDLDSLRLIADSLGLAPFDFLDSGGESVADYAERNSQHGARIREWIAEQRRQQPDGEERRLGQAMSGLQLRRAVDAQSEETPARPALDPAFSSWDFLLDGDGNKQLLGAGGFGQVYKAFTDKRQTVAVKIVRLEGASSARLMDEAIEKENAEISVLKAIRHPNIVQFLKSERIKKGKLCIFTELISGHSLSELMQLQRRPFDEAAVRDFSKQICSALNFLHSRSPVTLHRDIKCSNLMLTNEGLIKLIDFGLAKEVFASMRSTKTECGTTYFMAPELFSEDGRIVYSPKTDVWAFGCSVFEMLEMKPPNWQLRWQQIPLRIRNHDMPQLPAGTSALMRDFYGRCIQREPRRRAATAELLEHKFLQKYDTNTTMATRPVIEPFNCSNLRNWEEYEERLEYFHVAKKERNCASEELLTALRHQFTPELSSIAQRFVFAQRKQKDGETIADFVVSLRSLSASCKFDAFLDQALRDAFDFGLRDEHMLNKLLTTLKDDSTFKVAVEEAQVIENAFKNARSIQGSAPAVNRVGTRSDQLQKRKPAFRRATETRQIREGNKEKPTFTRRCYRCSGPDHLANACPHRNKKCNKCGKEGHLGVACKSTVALKGFRNKQVTEYFANEPCGQEARVSPPSINRVRSRRRVGVSGGRPSCFHTDSGTRLTQAPVSSCM</sequence>
<reference evidence="11" key="1">
    <citation type="submission" date="2016-11" db="UniProtKB">
        <authorList>
            <consortium name="WormBaseParasite"/>
        </authorList>
    </citation>
    <scope>IDENTIFICATION</scope>
</reference>
<dbReference type="GO" id="GO:0003676">
    <property type="term" value="F:nucleic acid binding"/>
    <property type="evidence" value="ECO:0007669"/>
    <property type="project" value="InterPro"/>
</dbReference>
<organism evidence="10 11">
    <name type="scientific">Macrostomum lignano</name>
    <dbReference type="NCBI Taxonomy" id="282301"/>
    <lineage>
        <taxon>Eukaryota</taxon>
        <taxon>Metazoa</taxon>
        <taxon>Spiralia</taxon>
        <taxon>Lophotrochozoa</taxon>
        <taxon>Platyhelminthes</taxon>
        <taxon>Rhabditophora</taxon>
        <taxon>Macrostomorpha</taxon>
        <taxon>Macrostomida</taxon>
        <taxon>Macrostomidae</taxon>
        <taxon>Macrostomum</taxon>
    </lineage>
</organism>
<dbReference type="Pfam" id="PF12796">
    <property type="entry name" value="Ank_2"/>
    <property type="match status" value="3"/>
</dbReference>
<keyword evidence="4 6" id="KW-0067">ATP-binding</keyword>
<dbReference type="SMART" id="SM00343">
    <property type="entry name" value="ZnF_C2HC"/>
    <property type="match status" value="2"/>
</dbReference>
<evidence type="ECO:0000313" key="10">
    <source>
        <dbReference type="Proteomes" id="UP000095280"/>
    </source>
</evidence>
<keyword evidence="1" id="KW-0808">Transferase</keyword>
<dbReference type="Proteomes" id="UP000095280">
    <property type="component" value="Unplaced"/>
</dbReference>
<keyword evidence="3" id="KW-0418">Kinase</keyword>
<dbReference type="WBParaSite" id="maker-uti_cns_0015333-snap-gene-0.2-mRNA-1">
    <property type="protein sequence ID" value="maker-uti_cns_0015333-snap-gene-0.2-mRNA-1"/>
    <property type="gene ID" value="maker-uti_cns_0015333-snap-gene-0.2"/>
</dbReference>
<evidence type="ECO:0000259" key="8">
    <source>
        <dbReference type="PROSITE" id="PS50011"/>
    </source>
</evidence>
<evidence type="ECO:0000313" key="11">
    <source>
        <dbReference type="WBParaSite" id="maker-uti_cns_0015333-snap-gene-0.2-mRNA-1"/>
    </source>
</evidence>
<evidence type="ECO:0000256" key="6">
    <source>
        <dbReference type="PROSITE-ProRule" id="PRU10141"/>
    </source>
</evidence>
<dbReference type="Pfam" id="PF07714">
    <property type="entry name" value="PK_Tyr_Ser-Thr"/>
    <property type="match status" value="1"/>
</dbReference>
<dbReference type="InterPro" id="IPR001878">
    <property type="entry name" value="Znf_CCHC"/>
</dbReference>
<dbReference type="PANTHER" id="PTHR48016">
    <property type="entry name" value="MAP KINASE KINASE KINASE SSK2-RELATED-RELATED"/>
    <property type="match status" value="1"/>
</dbReference>
<keyword evidence="2 6" id="KW-0547">Nucleotide-binding</keyword>
<feature type="region of interest" description="Disordered" evidence="7">
    <location>
        <begin position="1419"/>
        <end position="1442"/>
    </location>
</feature>
<dbReference type="InterPro" id="IPR050538">
    <property type="entry name" value="MAP_kinase_kinase_kinase"/>
</dbReference>
<dbReference type="InterPro" id="IPR011009">
    <property type="entry name" value="Kinase-like_dom_sf"/>
</dbReference>
<dbReference type="PROSITE" id="PS50158">
    <property type="entry name" value="ZF_CCHC"/>
    <property type="match status" value="1"/>
</dbReference>
<dbReference type="SUPFAM" id="SSF56112">
    <property type="entry name" value="Protein kinase-like (PK-like)"/>
    <property type="match status" value="2"/>
</dbReference>
<dbReference type="Gene3D" id="1.25.40.20">
    <property type="entry name" value="Ankyrin repeat-containing domain"/>
    <property type="match status" value="4"/>
</dbReference>
<evidence type="ECO:0000256" key="1">
    <source>
        <dbReference type="ARBA" id="ARBA00022679"/>
    </source>
</evidence>
<evidence type="ECO:0000256" key="4">
    <source>
        <dbReference type="ARBA" id="ARBA00022840"/>
    </source>
</evidence>
<evidence type="ECO:0000256" key="7">
    <source>
        <dbReference type="SAM" id="MobiDB-lite"/>
    </source>
</evidence>
<keyword evidence="5" id="KW-0863">Zinc-finger</keyword>
<keyword evidence="5" id="KW-0479">Metal-binding</keyword>
<feature type="domain" description="Protein kinase" evidence="8">
    <location>
        <begin position="997"/>
        <end position="1260"/>
    </location>
</feature>
<dbReference type="Gene3D" id="4.10.60.10">
    <property type="entry name" value="Zinc finger, CCHC-type"/>
    <property type="match status" value="1"/>
</dbReference>
<dbReference type="SUPFAM" id="SSF57756">
    <property type="entry name" value="Retrovirus zinc finger-like domains"/>
    <property type="match status" value="1"/>
</dbReference>
<keyword evidence="10" id="KW-1185">Reference proteome</keyword>
<dbReference type="InterPro" id="IPR001245">
    <property type="entry name" value="Ser-Thr/Tyr_kinase_cat_dom"/>
</dbReference>
<evidence type="ECO:0000256" key="3">
    <source>
        <dbReference type="ARBA" id="ARBA00022777"/>
    </source>
</evidence>
<feature type="compositionally biased region" description="Polar residues" evidence="7">
    <location>
        <begin position="1547"/>
        <end position="1563"/>
    </location>
</feature>
<feature type="region of interest" description="Disordered" evidence="7">
    <location>
        <begin position="1532"/>
        <end position="1563"/>
    </location>
</feature>
<evidence type="ECO:0000256" key="5">
    <source>
        <dbReference type="PROSITE-ProRule" id="PRU00047"/>
    </source>
</evidence>
<dbReference type="InterPro" id="IPR002110">
    <property type="entry name" value="Ankyrin_rpt"/>
</dbReference>
<dbReference type="PROSITE" id="PS00107">
    <property type="entry name" value="PROTEIN_KINASE_ATP"/>
    <property type="match status" value="1"/>
</dbReference>
<dbReference type="PANTHER" id="PTHR48016:SF56">
    <property type="entry name" value="MAPKK KINASE"/>
    <property type="match status" value="1"/>
</dbReference>
<feature type="domain" description="CCHC-type" evidence="9">
    <location>
        <begin position="1479"/>
        <end position="1495"/>
    </location>
</feature>
<dbReference type="InterPro" id="IPR017441">
    <property type="entry name" value="Protein_kinase_ATP_BS"/>
</dbReference>
<dbReference type="SMART" id="SM00220">
    <property type="entry name" value="S_TKc"/>
    <property type="match status" value="1"/>
</dbReference>
<protein>
    <submittedName>
        <fullName evidence="11">ANK_REP_REGION domain-containing protein</fullName>
    </submittedName>
</protein>
<dbReference type="PROSITE" id="PS50011">
    <property type="entry name" value="PROTEIN_KINASE_DOM"/>
    <property type="match status" value="1"/>
</dbReference>
<accession>A0A1I8IPZ7</accession>
<evidence type="ECO:0000259" key="9">
    <source>
        <dbReference type="PROSITE" id="PS50158"/>
    </source>
</evidence>
<dbReference type="Gene3D" id="1.10.510.10">
    <property type="entry name" value="Transferase(Phosphotransferase) domain 1"/>
    <property type="match status" value="2"/>
</dbReference>